<keyword evidence="6 11" id="KW-0067">ATP-binding</keyword>
<dbReference type="SUPFAM" id="SSF56059">
    <property type="entry name" value="Glutathione synthetase ATP-binding domain-like"/>
    <property type="match status" value="1"/>
</dbReference>
<gene>
    <name evidence="10 13" type="primary">purD</name>
    <name evidence="13" type="ORF">FIV42_22060</name>
</gene>
<feature type="domain" description="ATP-grasp" evidence="12">
    <location>
        <begin position="114"/>
        <end position="320"/>
    </location>
</feature>
<evidence type="ECO:0000256" key="1">
    <source>
        <dbReference type="ARBA" id="ARBA00005174"/>
    </source>
</evidence>
<evidence type="ECO:0000256" key="2">
    <source>
        <dbReference type="ARBA" id="ARBA00013255"/>
    </source>
</evidence>
<dbReference type="InterPro" id="IPR020560">
    <property type="entry name" value="PRibGlycinamide_synth_C-dom"/>
</dbReference>
<reference evidence="13 14" key="1">
    <citation type="submission" date="2019-06" db="EMBL/GenBank/DDBJ databases">
        <title>Persicimonas caeni gen. nov., sp. nov., a predatory bacterium isolated from solar saltern.</title>
        <authorList>
            <person name="Wang S."/>
        </authorList>
    </citation>
    <scope>NUCLEOTIDE SEQUENCE [LARGE SCALE GENOMIC DNA]</scope>
    <source>
        <strain evidence="13 14">YN101</strain>
    </source>
</reference>
<dbReference type="PANTHER" id="PTHR43472">
    <property type="entry name" value="PHOSPHORIBOSYLAMINE--GLYCINE LIGASE"/>
    <property type="match status" value="1"/>
</dbReference>
<dbReference type="InterPro" id="IPR000115">
    <property type="entry name" value="PRibGlycinamide_synth"/>
</dbReference>
<keyword evidence="3 10" id="KW-0436">Ligase</keyword>
<dbReference type="AlphaFoldDB" id="A0A4Y6PYE4"/>
<dbReference type="GO" id="GO:0005524">
    <property type="term" value="F:ATP binding"/>
    <property type="evidence" value="ECO:0007669"/>
    <property type="project" value="UniProtKB-UniRule"/>
</dbReference>
<protein>
    <recommendedName>
        <fullName evidence="2 10">Phosphoribosylamine--glycine ligase</fullName>
        <ecNumber evidence="2 10">6.3.4.13</ecNumber>
    </recommendedName>
    <alternativeName>
        <fullName evidence="10">GARS</fullName>
    </alternativeName>
    <alternativeName>
        <fullName evidence="8 10">Glycinamide ribonucleotide synthetase</fullName>
    </alternativeName>
    <alternativeName>
        <fullName evidence="9 10">Phosphoribosylglycinamide synthetase</fullName>
    </alternativeName>
</protein>
<dbReference type="PROSITE" id="PS50975">
    <property type="entry name" value="ATP_GRASP"/>
    <property type="match status" value="1"/>
</dbReference>
<dbReference type="EC" id="6.3.4.13" evidence="2 10"/>
<dbReference type="Proteomes" id="UP000315995">
    <property type="component" value="Chromosome"/>
</dbReference>
<evidence type="ECO:0000259" key="12">
    <source>
        <dbReference type="PROSITE" id="PS50975"/>
    </source>
</evidence>
<comment type="pathway">
    <text evidence="1 10">Purine metabolism; IMP biosynthesis via de novo pathway; N(1)-(5-phospho-D-ribosyl)glycinamide from 5-phospho-alpha-D-ribose 1-diphosphate: step 2/2.</text>
</comment>
<dbReference type="Pfam" id="PF01071">
    <property type="entry name" value="GARS_A"/>
    <property type="match status" value="1"/>
</dbReference>
<dbReference type="SMART" id="SM01210">
    <property type="entry name" value="GARS_C"/>
    <property type="match status" value="1"/>
</dbReference>
<dbReference type="HAMAP" id="MF_00138">
    <property type="entry name" value="GARS"/>
    <property type="match status" value="1"/>
</dbReference>
<evidence type="ECO:0000256" key="11">
    <source>
        <dbReference type="PROSITE-ProRule" id="PRU00409"/>
    </source>
</evidence>
<keyword evidence="5 10" id="KW-0658">Purine biosynthesis</keyword>
<evidence type="ECO:0000256" key="3">
    <source>
        <dbReference type="ARBA" id="ARBA00022598"/>
    </source>
</evidence>
<dbReference type="Gene3D" id="3.90.600.10">
    <property type="entry name" value="Phosphoribosylglycinamide synthetase, C-terminal domain"/>
    <property type="match status" value="1"/>
</dbReference>
<keyword evidence="14" id="KW-1185">Reference proteome</keyword>
<evidence type="ECO:0000256" key="6">
    <source>
        <dbReference type="ARBA" id="ARBA00022840"/>
    </source>
</evidence>
<dbReference type="GO" id="GO:0046872">
    <property type="term" value="F:metal ion binding"/>
    <property type="evidence" value="ECO:0007669"/>
    <property type="project" value="InterPro"/>
</dbReference>
<dbReference type="OrthoDB" id="9807240at2"/>
<organism evidence="13 14">
    <name type="scientific">Persicimonas caeni</name>
    <dbReference type="NCBI Taxonomy" id="2292766"/>
    <lineage>
        <taxon>Bacteria</taxon>
        <taxon>Deltaproteobacteria</taxon>
        <taxon>Bradymonadales</taxon>
        <taxon>Bradymonadaceae</taxon>
        <taxon>Persicimonas</taxon>
    </lineage>
</organism>
<evidence type="ECO:0000313" key="13">
    <source>
        <dbReference type="EMBL" id="QDG53331.1"/>
    </source>
</evidence>
<dbReference type="PANTHER" id="PTHR43472:SF1">
    <property type="entry name" value="PHOSPHORIBOSYLAMINE--GLYCINE LIGASE, CHLOROPLASTIC"/>
    <property type="match status" value="1"/>
</dbReference>
<proteinExistence type="inferred from homology"/>
<dbReference type="InterPro" id="IPR016185">
    <property type="entry name" value="PreATP-grasp_dom_sf"/>
</dbReference>
<dbReference type="UniPathway" id="UPA00074">
    <property type="reaction ID" value="UER00125"/>
</dbReference>
<dbReference type="GO" id="GO:0006189">
    <property type="term" value="P:'de novo' IMP biosynthetic process"/>
    <property type="evidence" value="ECO:0007669"/>
    <property type="project" value="UniProtKB-UniRule"/>
</dbReference>
<dbReference type="InterPro" id="IPR011761">
    <property type="entry name" value="ATP-grasp"/>
</dbReference>
<comment type="catalytic activity">
    <reaction evidence="10">
        <text>5-phospho-beta-D-ribosylamine + glycine + ATP = N(1)-(5-phospho-beta-D-ribosyl)glycinamide + ADP + phosphate + H(+)</text>
        <dbReference type="Rhea" id="RHEA:17453"/>
        <dbReference type="ChEBI" id="CHEBI:15378"/>
        <dbReference type="ChEBI" id="CHEBI:30616"/>
        <dbReference type="ChEBI" id="CHEBI:43474"/>
        <dbReference type="ChEBI" id="CHEBI:57305"/>
        <dbReference type="ChEBI" id="CHEBI:58681"/>
        <dbReference type="ChEBI" id="CHEBI:143788"/>
        <dbReference type="ChEBI" id="CHEBI:456216"/>
        <dbReference type="EC" id="6.3.4.13"/>
    </reaction>
</comment>
<dbReference type="InterPro" id="IPR020561">
    <property type="entry name" value="PRibGlycinamid_synth_ATP-grasp"/>
</dbReference>
<dbReference type="InterPro" id="IPR011054">
    <property type="entry name" value="Rudment_hybrid_motif"/>
</dbReference>
<dbReference type="InterPro" id="IPR020562">
    <property type="entry name" value="PRibGlycinamide_synth_N"/>
</dbReference>
<evidence type="ECO:0000256" key="9">
    <source>
        <dbReference type="ARBA" id="ARBA00042864"/>
    </source>
</evidence>
<evidence type="ECO:0000313" key="14">
    <source>
        <dbReference type="Proteomes" id="UP000315995"/>
    </source>
</evidence>
<dbReference type="Gene3D" id="3.40.50.20">
    <property type="match status" value="1"/>
</dbReference>
<evidence type="ECO:0000256" key="4">
    <source>
        <dbReference type="ARBA" id="ARBA00022741"/>
    </source>
</evidence>
<evidence type="ECO:0000256" key="7">
    <source>
        <dbReference type="ARBA" id="ARBA00038345"/>
    </source>
</evidence>
<dbReference type="GO" id="GO:0004637">
    <property type="term" value="F:phosphoribosylamine-glycine ligase activity"/>
    <property type="evidence" value="ECO:0007669"/>
    <property type="project" value="UniProtKB-UniRule"/>
</dbReference>
<dbReference type="NCBIfam" id="TIGR00877">
    <property type="entry name" value="purD"/>
    <property type="match status" value="1"/>
</dbReference>
<evidence type="ECO:0000256" key="10">
    <source>
        <dbReference type="HAMAP-Rule" id="MF_00138"/>
    </source>
</evidence>
<keyword evidence="4 11" id="KW-0547">Nucleotide-binding</keyword>
<dbReference type="SUPFAM" id="SSF51246">
    <property type="entry name" value="Rudiment single hybrid motif"/>
    <property type="match status" value="1"/>
</dbReference>
<dbReference type="RefSeq" id="WP_141199792.1">
    <property type="nucleotide sequence ID" value="NZ_CP041186.1"/>
</dbReference>
<dbReference type="EMBL" id="CP041186">
    <property type="protein sequence ID" value="QDG53331.1"/>
    <property type="molecule type" value="Genomic_DNA"/>
</dbReference>
<comment type="similarity">
    <text evidence="7 10">Belongs to the GARS family.</text>
</comment>
<sequence length="428" mass="45471">MPQRTFLVIGSGGREHALAWKLSQGDDEPVVYVAPGNDGIAADETIRGGCVDIGAGDFEALAEFVEEKGVDLTVVGPEAPLCDGVADFFDERGLAVFGPKKAAAELEGSKSFAKAIMTGAGVPTAEYDTFDDMEAAISYVRRVDHPVVIKADGLAGGKGVVISPDVDTSVETLESYMAHEEFGEASQRVLIEEFLEGTEMSFMVVTDGEHVVPLSTSQDHKRVGEGDTGPNTGGMGAFTPSHLASPELQAKVIEEVIRPTLDELRAQNIPYSGFLYAGLMLTEAGPKVLEFNCRMGDPETQPLMYAMDADLGDVLLEAATGGLTGEEALASDAHAYCVVLASKGYPGPRDTGYVIEGLDEAAEVDGTKVFHAGTKRGDDGHFRNTGGRVLGVTARGATREEARERVYEAVSKISWEGMHYRGDIGKLD</sequence>
<dbReference type="Gene3D" id="3.30.470.20">
    <property type="entry name" value="ATP-grasp fold, B domain"/>
    <property type="match status" value="1"/>
</dbReference>
<evidence type="ECO:0000256" key="5">
    <source>
        <dbReference type="ARBA" id="ARBA00022755"/>
    </source>
</evidence>
<dbReference type="SUPFAM" id="SSF52440">
    <property type="entry name" value="PreATP-grasp domain"/>
    <property type="match status" value="1"/>
</dbReference>
<dbReference type="Pfam" id="PF02844">
    <property type="entry name" value="GARS_N"/>
    <property type="match status" value="1"/>
</dbReference>
<dbReference type="InterPro" id="IPR013815">
    <property type="entry name" value="ATP_grasp_subdomain_1"/>
</dbReference>
<dbReference type="GO" id="GO:0009113">
    <property type="term" value="P:purine nucleobase biosynthetic process"/>
    <property type="evidence" value="ECO:0007669"/>
    <property type="project" value="InterPro"/>
</dbReference>
<dbReference type="Gene3D" id="3.30.1490.20">
    <property type="entry name" value="ATP-grasp fold, A domain"/>
    <property type="match status" value="1"/>
</dbReference>
<dbReference type="InterPro" id="IPR037123">
    <property type="entry name" value="PRibGlycinamide_synth_C_sf"/>
</dbReference>
<name>A0A4Y6PYE4_PERCE</name>
<accession>A0A5B8Y973</accession>
<dbReference type="SMART" id="SM01209">
    <property type="entry name" value="GARS_A"/>
    <property type="match status" value="1"/>
</dbReference>
<dbReference type="Pfam" id="PF02843">
    <property type="entry name" value="GARS_C"/>
    <property type="match status" value="1"/>
</dbReference>
<evidence type="ECO:0000256" key="8">
    <source>
        <dbReference type="ARBA" id="ARBA00042242"/>
    </source>
</evidence>
<accession>A0A4Y6PYE4</accession>